<dbReference type="InterPro" id="IPR002156">
    <property type="entry name" value="RNaseH_domain"/>
</dbReference>
<protein>
    <recommendedName>
        <fullName evidence="1">RNase H type-1 domain-containing protein</fullName>
    </recommendedName>
</protein>
<dbReference type="Proteomes" id="UP000233551">
    <property type="component" value="Unassembled WGS sequence"/>
</dbReference>
<dbReference type="InterPro" id="IPR036397">
    <property type="entry name" value="RNaseH_sf"/>
</dbReference>
<dbReference type="EMBL" id="PGOL01001162">
    <property type="protein sequence ID" value="PKI60390.1"/>
    <property type="molecule type" value="Genomic_DNA"/>
</dbReference>
<reference evidence="2 3" key="1">
    <citation type="submission" date="2017-11" db="EMBL/GenBank/DDBJ databases">
        <title>De-novo sequencing of pomegranate (Punica granatum L.) genome.</title>
        <authorList>
            <person name="Akparov Z."/>
            <person name="Amiraslanov A."/>
            <person name="Hajiyeva S."/>
            <person name="Abbasov M."/>
            <person name="Kaur K."/>
            <person name="Hamwieh A."/>
            <person name="Solovyev V."/>
            <person name="Salamov A."/>
            <person name="Braich B."/>
            <person name="Kosarev P."/>
            <person name="Mahmoud A."/>
            <person name="Hajiyev E."/>
            <person name="Babayeva S."/>
            <person name="Izzatullayeva V."/>
            <person name="Mammadov A."/>
            <person name="Mammadov A."/>
            <person name="Sharifova S."/>
            <person name="Ojaghi J."/>
            <person name="Eynullazada K."/>
            <person name="Bayramov B."/>
            <person name="Abdulazimova A."/>
            <person name="Shahmuradov I."/>
        </authorList>
    </citation>
    <scope>NUCLEOTIDE SEQUENCE [LARGE SCALE GENOMIC DNA]</scope>
    <source>
        <strain evidence="3">cv. AG2017</strain>
        <tissue evidence="2">Leaf</tissue>
    </source>
</reference>
<dbReference type="GO" id="GO:0003676">
    <property type="term" value="F:nucleic acid binding"/>
    <property type="evidence" value="ECO:0007669"/>
    <property type="project" value="InterPro"/>
</dbReference>
<dbReference type="InterPro" id="IPR053151">
    <property type="entry name" value="RNase_H-like"/>
</dbReference>
<name>A0A2I0JWY8_PUNGR</name>
<dbReference type="GO" id="GO:0004523">
    <property type="term" value="F:RNA-DNA hybrid ribonuclease activity"/>
    <property type="evidence" value="ECO:0007669"/>
    <property type="project" value="InterPro"/>
</dbReference>
<feature type="domain" description="RNase H type-1" evidence="1">
    <location>
        <begin position="178"/>
        <end position="228"/>
    </location>
</feature>
<evidence type="ECO:0000313" key="3">
    <source>
        <dbReference type="Proteomes" id="UP000233551"/>
    </source>
</evidence>
<accession>A0A2I0JWY8</accession>
<dbReference type="Gene3D" id="3.30.420.10">
    <property type="entry name" value="Ribonuclease H-like superfamily/Ribonuclease H"/>
    <property type="match status" value="1"/>
</dbReference>
<dbReference type="SUPFAM" id="SSF53098">
    <property type="entry name" value="Ribonuclease H-like"/>
    <property type="match status" value="1"/>
</dbReference>
<dbReference type="AlphaFoldDB" id="A0A2I0JWY8"/>
<organism evidence="2 3">
    <name type="scientific">Punica granatum</name>
    <name type="common">Pomegranate</name>
    <dbReference type="NCBI Taxonomy" id="22663"/>
    <lineage>
        <taxon>Eukaryota</taxon>
        <taxon>Viridiplantae</taxon>
        <taxon>Streptophyta</taxon>
        <taxon>Embryophyta</taxon>
        <taxon>Tracheophyta</taxon>
        <taxon>Spermatophyta</taxon>
        <taxon>Magnoliopsida</taxon>
        <taxon>eudicotyledons</taxon>
        <taxon>Gunneridae</taxon>
        <taxon>Pentapetalae</taxon>
        <taxon>rosids</taxon>
        <taxon>malvids</taxon>
        <taxon>Myrtales</taxon>
        <taxon>Lythraceae</taxon>
        <taxon>Punica</taxon>
    </lineage>
</organism>
<dbReference type="InterPro" id="IPR012337">
    <property type="entry name" value="RNaseH-like_sf"/>
</dbReference>
<evidence type="ECO:0000313" key="2">
    <source>
        <dbReference type="EMBL" id="PKI60390.1"/>
    </source>
</evidence>
<dbReference type="PANTHER" id="PTHR47723:SF19">
    <property type="entry name" value="POLYNUCLEOTIDYL TRANSFERASE, RIBONUCLEASE H-LIKE SUPERFAMILY PROTEIN"/>
    <property type="match status" value="1"/>
</dbReference>
<gene>
    <name evidence="2" type="ORF">CRG98_019215</name>
</gene>
<dbReference type="PROSITE" id="PS50879">
    <property type="entry name" value="RNASE_H_1"/>
    <property type="match status" value="1"/>
</dbReference>
<proteinExistence type="predicted"/>
<evidence type="ECO:0000259" key="1">
    <source>
        <dbReference type="PROSITE" id="PS50879"/>
    </source>
</evidence>
<keyword evidence="3" id="KW-1185">Reference proteome</keyword>
<comment type="caution">
    <text evidence="2">The sequence shown here is derived from an EMBL/GenBank/DDBJ whole genome shotgun (WGS) entry which is preliminary data.</text>
</comment>
<dbReference type="PANTHER" id="PTHR47723">
    <property type="entry name" value="OS05G0353850 PROTEIN"/>
    <property type="match status" value="1"/>
</dbReference>
<sequence length="228" mass="26250">MRLYGYGFWKELHRPLVVARFWEDRWIPNCRPLLDLSRREVLADLRGRPVADFVDVNGSWNWNVFLDWLDHSSMLKLILRSMWQSFFSVPLNGWLLQNLSIKVKNQNGISWALVFGVGYWLMWSWRNKSIFDQIFSRPQDAHVSILRAAESFSVGWQDQVVVHITVREWQLVGWNRLSRGWIKLNMDGASKGNPGPAGAGGVLRKEDGVWIAGFARNVGIATAVVAEL</sequence>
<dbReference type="STRING" id="22663.A0A2I0JWY8"/>